<organism evidence="4 5">
    <name type="scientific">Saltatorellus ferox</name>
    <dbReference type="NCBI Taxonomy" id="2528018"/>
    <lineage>
        <taxon>Bacteria</taxon>
        <taxon>Pseudomonadati</taxon>
        <taxon>Planctomycetota</taxon>
        <taxon>Planctomycetia</taxon>
        <taxon>Planctomycetia incertae sedis</taxon>
        <taxon>Saltatorellus</taxon>
    </lineage>
</organism>
<dbReference type="GO" id="GO:0000166">
    <property type="term" value="F:nucleotide binding"/>
    <property type="evidence" value="ECO:0007669"/>
    <property type="project" value="InterPro"/>
</dbReference>
<dbReference type="InterPro" id="IPR000683">
    <property type="entry name" value="Gfo/Idh/MocA-like_OxRdtase_N"/>
</dbReference>
<dbReference type="AlphaFoldDB" id="A0A518ENT1"/>
<feature type="domain" description="Gfo/Idh/MocA-like oxidoreductase N-terminal" evidence="2">
    <location>
        <begin position="42"/>
        <end position="161"/>
    </location>
</feature>
<evidence type="ECO:0000313" key="5">
    <source>
        <dbReference type="Proteomes" id="UP000320390"/>
    </source>
</evidence>
<dbReference type="PANTHER" id="PTHR43818:SF10">
    <property type="entry name" value="NADH-DEPENDENT DEHYDROGENASE-RELATED"/>
    <property type="match status" value="1"/>
</dbReference>
<gene>
    <name evidence="4" type="primary">iolG_3</name>
    <name evidence="4" type="ORF">Poly30_12430</name>
</gene>
<accession>A0A518ENT1</accession>
<keyword evidence="5" id="KW-1185">Reference proteome</keyword>
<reference evidence="4 5" key="1">
    <citation type="submission" date="2019-02" db="EMBL/GenBank/DDBJ databases">
        <title>Deep-cultivation of Planctomycetes and their phenomic and genomic characterization uncovers novel biology.</title>
        <authorList>
            <person name="Wiegand S."/>
            <person name="Jogler M."/>
            <person name="Boedeker C."/>
            <person name="Pinto D."/>
            <person name="Vollmers J."/>
            <person name="Rivas-Marin E."/>
            <person name="Kohn T."/>
            <person name="Peeters S.H."/>
            <person name="Heuer A."/>
            <person name="Rast P."/>
            <person name="Oberbeckmann S."/>
            <person name="Bunk B."/>
            <person name="Jeske O."/>
            <person name="Meyerdierks A."/>
            <person name="Storesund J.E."/>
            <person name="Kallscheuer N."/>
            <person name="Luecker S."/>
            <person name="Lage O.M."/>
            <person name="Pohl T."/>
            <person name="Merkel B.J."/>
            <person name="Hornburger P."/>
            <person name="Mueller R.-W."/>
            <person name="Bruemmer F."/>
            <person name="Labrenz M."/>
            <person name="Spormann A.M."/>
            <person name="Op den Camp H."/>
            <person name="Overmann J."/>
            <person name="Amann R."/>
            <person name="Jetten M.S.M."/>
            <person name="Mascher T."/>
            <person name="Medema M.H."/>
            <person name="Devos D.P."/>
            <person name="Kaster A.-K."/>
            <person name="Ovreas L."/>
            <person name="Rohde M."/>
            <person name="Galperin M.Y."/>
            <person name="Jogler C."/>
        </authorList>
    </citation>
    <scope>NUCLEOTIDE SEQUENCE [LARGE SCALE GENOMIC DNA]</scope>
    <source>
        <strain evidence="4 5">Poly30</strain>
    </source>
</reference>
<dbReference type="PROSITE" id="PS51318">
    <property type="entry name" value="TAT"/>
    <property type="match status" value="1"/>
</dbReference>
<dbReference type="PANTHER" id="PTHR43818">
    <property type="entry name" value="BCDNA.GH03377"/>
    <property type="match status" value="1"/>
</dbReference>
<feature type="domain" description="Gfo/Idh/MocA-like oxidoreductase bacterial type C-terminal" evidence="3">
    <location>
        <begin position="176"/>
        <end position="296"/>
    </location>
</feature>
<evidence type="ECO:0000259" key="3">
    <source>
        <dbReference type="Pfam" id="PF19051"/>
    </source>
</evidence>
<dbReference type="OrthoDB" id="255433at2"/>
<evidence type="ECO:0000259" key="2">
    <source>
        <dbReference type="Pfam" id="PF01408"/>
    </source>
</evidence>
<dbReference type="InterPro" id="IPR006311">
    <property type="entry name" value="TAT_signal"/>
</dbReference>
<dbReference type="RefSeq" id="WP_145195303.1">
    <property type="nucleotide sequence ID" value="NZ_CP036434.1"/>
</dbReference>
<dbReference type="SUPFAM" id="SSF55347">
    <property type="entry name" value="Glyceraldehyde-3-phosphate dehydrogenase-like, C-terminal domain"/>
    <property type="match status" value="1"/>
</dbReference>
<protein>
    <submittedName>
        <fullName evidence="4">Inositol 2-dehydrogenase</fullName>
        <ecNumber evidence="4">1.1.1.18</ecNumber>
    </submittedName>
</protein>
<evidence type="ECO:0000256" key="1">
    <source>
        <dbReference type="SAM" id="SignalP"/>
    </source>
</evidence>
<dbReference type="Gene3D" id="3.40.50.720">
    <property type="entry name" value="NAD(P)-binding Rossmann-like Domain"/>
    <property type="match status" value="1"/>
</dbReference>
<dbReference type="InterPro" id="IPR043906">
    <property type="entry name" value="Gfo/Idh/MocA_OxRdtase_bact_C"/>
</dbReference>
<proteinExistence type="predicted"/>
<dbReference type="EMBL" id="CP036434">
    <property type="protein sequence ID" value="QDV05741.1"/>
    <property type="molecule type" value="Genomic_DNA"/>
</dbReference>
<dbReference type="EC" id="1.1.1.18" evidence="4"/>
<sequence length="450" mass="49217" precursor="true">MNQPIDRRAFLVKGGLLSAAAASASPAAWAAGLARNRQGKLRHAAIGCGGMGATDLPRIASHPDVEVVALCDIDTKMIEGARQHAPGAKEFQDYRVMFKEMAGQIDSCNVSTPDHMHAAIAMAAMAEGIHVYCQKPLTRTVAEARAMAKRAKDKGIVTQMGIQNHSNANYAAAKALFDQDLIGKIYEVHVWSDRPAGWWPQGVERDSGSDEIPENVDWDLWLGIAPERPFLKGKYHPFQWRGREDFGTGAQGDMACHLMDPATWFLGLGNPLTIRSDGPAPNGESFPLWSRVHYTFPPNKMTMPGPIPLTWHDGGKKPPVDLLAEHGITREELPANSCLFVGTEGALVANPYGTPVLLPNSKFADHEIPTPPAKDHWHEWVNACLGRGETTAPFSYSAHLTEVALLGNIALRFPHQTLRWDAEAMSFPETPEANEHLAPSVREGWKIDGM</sequence>
<dbReference type="InterPro" id="IPR050463">
    <property type="entry name" value="Gfo/Idh/MocA_oxidrdct_glycsds"/>
</dbReference>
<keyword evidence="1" id="KW-0732">Signal</keyword>
<dbReference type="InterPro" id="IPR036291">
    <property type="entry name" value="NAD(P)-bd_dom_sf"/>
</dbReference>
<name>A0A518ENT1_9BACT</name>
<dbReference type="Pfam" id="PF19051">
    <property type="entry name" value="GFO_IDH_MocA_C2"/>
    <property type="match status" value="1"/>
</dbReference>
<feature type="signal peptide" evidence="1">
    <location>
        <begin position="1"/>
        <end position="30"/>
    </location>
</feature>
<keyword evidence="4" id="KW-0560">Oxidoreductase</keyword>
<dbReference type="Gene3D" id="3.30.360.10">
    <property type="entry name" value="Dihydrodipicolinate Reductase, domain 2"/>
    <property type="match status" value="1"/>
</dbReference>
<dbReference type="GO" id="GO:0050112">
    <property type="term" value="F:inositol 2-dehydrogenase (NAD+) activity"/>
    <property type="evidence" value="ECO:0007669"/>
    <property type="project" value="UniProtKB-EC"/>
</dbReference>
<dbReference type="Pfam" id="PF01408">
    <property type="entry name" value="GFO_IDH_MocA"/>
    <property type="match status" value="1"/>
</dbReference>
<dbReference type="Proteomes" id="UP000320390">
    <property type="component" value="Chromosome"/>
</dbReference>
<evidence type="ECO:0000313" key="4">
    <source>
        <dbReference type="EMBL" id="QDV05741.1"/>
    </source>
</evidence>
<dbReference type="SUPFAM" id="SSF51735">
    <property type="entry name" value="NAD(P)-binding Rossmann-fold domains"/>
    <property type="match status" value="1"/>
</dbReference>
<feature type="chain" id="PRO_5022075972" evidence="1">
    <location>
        <begin position="31"/>
        <end position="450"/>
    </location>
</feature>